<evidence type="ECO:0000256" key="5">
    <source>
        <dbReference type="ARBA" id="ARBA00022516"/>
    </source>
</evidence>
<dbReference type="SUPFAM" id="SSF56024">
    <property type="entry name" value="Phospholipase D/nuclease"/>
    <property type="match status" value="2"/>
</dbReference>
<evidence type="ECO:0000256" key="10">
    <source>
        <dbReference type="ARBA" id="ARBA00022989"/>
    </source>
</evidence>
<evidence type="ECO:0000256" key="11">
    <source>
        <dbReference type="ARBA" id="ARBA00023098"/>
    </source>
</evidence>
<dbReference type="PANTHER" id="PTHR21248">
    <property type="entry name" value="CARDIOLIPIN SYNTHASE"/>
    <property type="match status" value="1"/>
</dbReference>
<evidence type="ECO:0000256" key="9">
    <source>
        <dbReference type="ARBA" id="ARBA00022737"/>
    </source>
</evidence>
<keyword evidence="9" id="KW-0677">Repeat</keyword>
<dbReference type="GO" id="GO:0008808">
    <property type="term" value="F:cardiolipin synthase activity"/>
    <property type="evidence" value="ECO:0007669"/>
    <property type="project" value="UniProtKB-UniRule"/>
</dbReference>
<evidence type="ECO:0000256" key="3">
    <source>
        <dbReference type="ARBA" id="ARBA00004651"/>
    </source>
</evidence>
<dbReference type="InterPro" id="IPR027379">
    <property type="entry name" value="CLS_N"/>
</dbReference>
<dbReference type="NCBIfam" id="TIGR04265">
    <property type="entry name" value="bac_cardiolipin"/>
    <property type="match status" value="1"/>
</dbReference>
<protein>
    <recommendedName>
        <fullName evidence="15">Cardiolipin synthase</fullName>
        <ecNumber evidence="15">2.7.8.-</ecNumber>
    </recommendedName>
</protein>
<keyword evidence="19" id="KW-1185">Reference proteome</keyword>
<evidence type="ECO:0000256" key="8">
    <source>
        <dbReference type="ARBA" id="ARBA00022692"/>
    </source>
</evidence>
<evidence type="ECO:0000313" key="19">
    <source>
        <dbReference type="Proteomes" id="UP000274661"/>
    </source>
</evidence>
<feature type="transmembrane region" description="Helical" evidence="16">
    <location>
        <begin position="36"/>
        <end position="54"/>
    </location>
</feature>
<evidence type="ECO:0000256" key="16">
    <source>
        <dbReference type="SAM" id="Phobius"/>
    </source>
</evidence>
<evidence type="ECO:0000256" key="15">
    <source>
        <dbReference type="NCBIfam" id="TIGR04265"/>
    </source>
</evidence>
<evidence type="ECO:0000256" key="13">
    <source>
        <dbReference type="ARBA" id="ARBA00023209"/>
    </source>
</evidence>
<evidence type="ECO:0000259" key="17">
    <source>
        <dbReference type="PROSITE" id="PS50035"/>
    </source>
</evidence>
<dbReference type="InterPro" id="IPR022924">
    <property type="entry name" value="Cardiolipin_synthase"/>
</dbReference>
<feature type="domain" description="PLD phosphodiesterase" evidence="17">
    <location>
        <begin position="215"/>
        <end position="242"/>
    </location>
</feature>
<dbReference type="RefSeq" id="WP_126718181.1">
    <property type="nucleotide sequence ID" value="NZ_RWJF01000001.1"/>
</dbReference>
<evidence type="ECO:0000256" key="4">
    <source>
        <dbReference type="ARBA" id="ARBA00022475"/>
    </source>
</evidence>
<evidence type="ECO:0000256" key="12">
    <source>
        <dbReference type="ARBA" id="ARBA00023136"/>
    </source>
</evidence>
<dbReference type="OrthoDB" id="9762009at2"/>
<dbReference type="Pfam" id="PF13091">
    <property type="entry name" value="PLDc_2"/>
    <property type="match status" value="2"/>
</dbReference>
<accession>A0A3R9WN55</accession>
<evidence type="ECO:0000256" key="1">
    <source>
        <dbReference type="ARBA" id="ARBA00003145"/>
    </source>
</evidence>
<dbReference type="InterPro" id="IPR001736">
    <property type="entry name" value="PLipase_D/transphosphatidylase"/>
</dbReference>
<dbReference type="GO" id="GO:0032049">
    <property type="term" value="P:cardiolipin biosynthetic process"/>
    <property type="evidence" value="ECO:0007669"/>
    <property type="project" value="UniProtKB-UniRule"/>
</dbReference>
<keyword evidence="8 16" id="KW-0812">Transmembrane</keyword>
<comment type="caution">
    <text evidence="18">The sequence shown here is derived from an EMBL/GenBank/DDBJ whole genome shotgun (WGS) entry which is preliminary data.</text>
</comment>
<evidence type="ECO:0000256" key="7">
    <source>
        <dbReference type="ARBA" id="ARBA00022679"/>
    </source>
</evidence>
<keyword evidence="11" id="KW-0443">Lipid metabolism</keyword>
<gene>
    <name evidence="18" type="primary">cls</name>
    <name evidence="18" type="ORF">HMF7854_05565</name>
</gene>
<reference evidence="18 19" key="1">
    <citation type="submission" date="2018-12" db="EMBL/GenBank/DDBJ databases">
        <title>Sphingomonas sp. HMF7854 Genome sequencing and assembly.</title>
        <authorList>
            <person name="Cha I."/>
            <person name="Kang H."/>
            <person name="Kim H."/>
            <person name="Kang J."/>
            <person name="Joh K."/>
        </authorList>
    </citation>
    <scope>NUCLEOTIDE SEQUENCE [LARGE SCALE GENOMIC DNA]</scope>
    <source>
        <strain evidence="18 19">HMF7854</strain>
    </source>
</reference>
<dbReference type="InterPro" id="IPR025202">
    <property type="entry name" value="PLD-like_dom"/>
</dbReference>
<keyword evidence="4" id="KW-1003">Cell membrane</keyword>
<dbReference type="PANTHER" id="PTHR21248:SF22">
    <property type="entry name" value="PHOSPHOLIPASE D"/>
    <property type="match status" value="1"/>
</dbReference>
<dbReference type="GO" id="GO:0005886">
    <property type="term" value="C:plasma membrane"/>
    <property type="evidence" value="ECO:0007669"/>
    <property type="project" value="UniProtKB-SubCell"/>
</dbReference>
<evidence type="ECO:0000256" key="6">
    <source>
        <dbReference type="ARBA" id="ARBA00022525"/>
    </source>
</evidence>
<feature type="domain" description="PLD phosphodiesterase" evidence="17">
    <location>
        <begin position="393"/>
        <end position="420"/>
    </location>
</feature>
<organism evidence="18 19">
    <name type="scientific">Sphingomonas ginkgonis</name>
    <dbReference type="NCBI Taxonomy" id="2315330"/>
    <lineage>
        <taxon>Bacteria</taxon>
        <taxon>Pseudomonadati</taxon>
        <taxon>Pseudomonadota</taxon>
        <taxon>Alphaproteobacteria</taxon>
        <taxon>Sphingomonadales</taxon>
        <taxon>Sphingomonadaceae</taxon>
        <taxon>Sphingomonas</taxon>
    </lineage>
</organism>
<keyword evidence="12 16" id="KW-0472">Membrane</keyword>
<dbReference type="AlphaFoldDB" id="A0A3R9WN55"/>
<comment type="function">
    <text evidence="1">Could be a virulence factor.</text>
</comment>
<comment type="subcellular location">
    <subcellularLocation>
        <location evidence="3">Cell membrane</location>
        <topology evidence="3">Multi-pass membrane protein</topology>
    </subcellularLocation>
    <subcellularLocation>
        <location evidence="2">Secreted</location>
    </subcellularLocation>
</comment>
<keyword evidence="6" id="KW-0964">Secreted</keyword>
<dbReference type="EC" id="2.7.8.-" evidence="15"/>
<dbReference type="GO" id="GO:0005576">
    <property type="term" value="C:extracellular region"/>
    <property type="evidence" value="ECO:0007669"/>
    <property type="project" value="UniProtKB-SubCell"/>
</dbReference>
<evidence type="ECO:0000313" key="18">
    <source>
        <dbReference type="EMBL" id="RST30349.1"/>
    </source>
</evidence>
<keyword evidence="10 16" id="KW-1133">Transmembrane helix</keyword>
<dbReference type="EMBL" id="RWJF01000001">
    <property type="protein sequence ID" value="RST30349.1"/>
    <property type="molecule type" value="Genomic_DNA"/>
</dbReference>
<evidence type="ECO:0000256" key="14">
    <source>
        <dbReference type="ARBA" id="ARBA00023264"/>
    </source>
</evidence>
<keyword evidence="7" id="KW-0808">Transferase</keyword>
<sequence length="480" mass="53240">MPTHYLWLTLLVLAEGAVIVRAVLLDGRDPYSRAAWVMTIILLPILGVLLYATFGEPWMSQRFRRRAAKVSRHLQSLTVGPRLQQPIEALPGHFLPPFRQAEAIADIDARAGNRFSLAPDSDSAVDMLVADIDSARRTVHLSVYIWLTDRNGVKLIEAVIRAAKRGVRCRIAADALGSRQLIRSLHWDAMRDAGVDICPSLSLPKGFNLITARRLDLRNHRKVAVIDSRVTYCGSQNFADPEFRIKAKFAPWVDMMVRLEGPLALQNELIFASAWTVETGEDLSELLTSTSADPVEGGETTGVAFATGPLSPRECMSGAFCSLLYAAEHEVVVTTPYFVPDQPLLAALVNCARRGVSVVLVLPERNDSAPIGAIAKSLYPQLLRAGVRIFEFKPGLLHAKTMVADSEVVLIGSANMDRRSLELNFENNMLLHSPRLAEAVRERQEHYLSQSEEVSQDEVRQRSILRRFVENLLTMAGALF</sequence>
<dbReference type="Proteomes" id="UP000274661">
    <property type="component" value="Unassembled WGS sequence"/>
</dbReference>
<dbReference type="Pfam" id="PF13396">
    <property type="entry name" value="PLDc_N"/>
    <property type="match status" value="1"/>
</dbReference>
<name>A0A3R9WN55_9SPHN</name>
<proteinExistence type="predicted"/>
<keyword evidence="14" id="KW-1208">Phospholipid metabolism</keyword>
<keyword evidence="5" id="KW-0444">Lipid biosynthesis</keyword>
<keyword evidence="13" id="KW-0594">Phospholipid biosynthesis</keyword>
<dbReference type="Gene3D" id="3.30.870.10">
    <property type="entry name" value="Endonuclease Chain A"/>
    <property type="match status" value="2"/>
</dbReference>
<evidence type="ECO:0000256" key="2">
    <source>
        <dbReference type="ARBA" id="ARBA00004613"/>
    </source>
</evidence>
<dbReference type="PROSITE" id="PS50035">
    <property type="entry name" value="PLD"/>
    <property type="match status" value="2"/>
</dbReference>
<dbReference type="SMART" id="SM00155">
    <property type="entry name" value="PLDc"/>
    <property type="match status" value="2"/>
</dbReference>
<feature type="transmembrane region" description="Helical" evidence="16">
    <location>
        <begin position="6"/>
        <end position="24"/>
    </location>
</feature>